<dbReference type="NCBIfam" id="TIGR03071">
    <property type="entry name" value="couple_hipA"/>
    <property type="match status" value="1"/>
</dbReference>
<gene>
    <name evidence="2" type="ORF">DCW38_06025</name>
</gene>
<reference evidence="2 3" key="1">
    <citation type="journal article" date="2018" name="Nat. Biotechnol.">
        <title>A standardized bacterial taxonomy based on genome phylogeny substantially revises the tree of life.</title>
        <authorList>
            <person name="Parks D.H."/>
            <person name="Chuvochina M."/>
            <person name="Waite D.W."/>
            <person name="Rinke C."/>
            <person name="Skarshewski A."/>
            <person name="Chaumeil P.A."/>
            <person name="Hugenholtz P."/>
        </authorList>
    </citation>
    <scope>NUCLEOTIDE SEQUENCE [LARGE SCALE GENOMIC DNA]</scope>
    <source>
        <strain evidence="2">UBA9956</strain>
    </source>
</reference>
<evidence type="ECO:0000313" key="2">
    <source>
        <dbReference type="EMBL" id="HAV92721.1"/>
    </source>
</evidence>
<sequence>MKKNRKGIVFFKEMDAGIIEEIEDGYRFVYFDEYLKSGIPISVNFPLTKKTYESKKLFVFFKSILPEGWYRDITGLKLKLDKDDDFGFLIKTCEDAIGAVSIKEME</sequence>
<feature type="domain" description="HipA N-terminal subdomain 1" evidence="1">
    <location>
        <begin position="9"/>
        <end position="102"/>
    </location>
</feature>
<proteinExistence type="predicted"/>
<evidence type="ECO:0000259" key="1">
    <source>
        <dbReference type="Pfam" id="PF13657"/>
    </source>
</evidence>
<comment type="caution">
    <text evidence="2">The sequence shown here is derived from an EMBL/GenBank/DDBJ whole genome shotgun (WGS) entry which is preliminary data.</text>
</comment>
<name>A0A350HB05_UNCW3</name>
<dbReference type="AlphaFoldDB" id="A0A350HB05"/>
<dbReference type="Pfam" id="PF13657">
    <property type="entry name" value="Couple_hipA"/>
    <property type="match status" value="1"/>
</dbReference>
<evidence type="ECO:0000313" key="3">
    <source>
        <dbReference type="Proteomes" id="UP000264062"/>
    </source>
</evidence>
<dbReference type="InterPro" id="IPR017508">
    <property type="entry name" value="HipA_N1"/>
</dbReference>
<protein>
    <recommendedName>
        <fullName evidence="1">HipA N-terminal subdomain 1 domain-containing protein</fullName>
    </recommendedName>
</protein>
<dbReference type="EMBL" id="DMZY01000180">
    <property type="protein sequence ID" value="HAV92721.1"/>
    <property type="molecule type" value="Genomic_DNA"/>
</dbReference>
<accession>A0A350HB05</accession>
<dbReference type="Proteomes" id="UP000264062">
    <property type="component" value="Unassembled WGS sequence"/>
</dbReference>
<organism evidence="2 3">
    <name type="scientific">candidate division WOR-3 bacterium</name>
    <dbReference type="NCBI Taxonomy" id="2052148"/>
    <lineage>
        <taxon>Bacteria</taxon>
        <taxon>Bacteria division WOR-3</taxon>
    </lineage>
</organism>